<dbReference type="OrthoDB" id="9758297at2"/>
<dbReference type="PANTHER" id="PTHR32063:SF13">
    <property type="entry name" value="MULTIDRUG EFFLUX PUMP SUBUNIT ACRB-RELATED"/>
    <property type="match status" value="1"/>
</dbReference>
<sequence>MISRFFIERPVFATVLSIVITLAGLMAMRGLPIAQYPDVVPPEVVVQATYPGASAEDIAETVAAPLEQEINGVQDMLYMTSTASDAGTLQISVSFAIGTDPDQNTINVNNRVQSALSQLPQTVRNTGVQVDKRSSNILTVLTLFSPDQTFDTTYISNYALVNVIDALKRVEGVGDARLFGSQDYSMRIWLNPSKMARYQLTPADVQAALQEQNSQFAAGSFGAMPNDNEIAFTYTASTEGRFSNAEQFKNIILRTEDNGQVLRLGDVSRVELGAQSYSTSGSFSGNPAVPFLVYLAPGANSLATVERIRARMKELGKDLPNGMEYEIPFDTTKFVDASISDVEQTFIEAIILVVLVVFLFLQNVRATLIPLLAIPVSVIGTFAGMYALGFSINLLTLFGLILAIGIVVDDAIIVIENVERIMEEEGKSPKDAAIKAMEEVSGPVIAVVLVLAAVFVPVGFLGGLSGQMYRQFAITIAVSVAFSGLVALTLTPALCAVFLKPRKKTPNWFFRKFNQMFKKATGAYLWGVDLLLRRAILGLVLFVGVLVATWFMSTQVPGGLLPQEDQGYIFTTYTLPPAASLQRTEEVRDEVISKSLKAMPAVEDIVGVAGYDFLAGAQRTYAGIAFLTLKDWDERGGQGQDSFSLVGQTFGLGAQIPDAQIIAFNPPPIIGLSTTGGFEGYLQSKSGDSFNEIREAAGKVVAEANKRPELSQVRTTLTTNVPRYRLDVDREKAKTLGVPINDLFATLQATFGSLYVNQFTYLGRNWQVNIQSDAPYREKPEDLAKVFVRSDTTGDMIPVSSLVSHERRLAADVVERFNIFPAAKIMGSPAPGYSSGQANAAIQQVVADVLGGNNYQLSFTGTAYQEETAAGSGGIAVLFGMIMVFLILAAQYEKWTLPLAVITAVPFAALGAFVAVWFRGIDNNLYFSVGLLVLIGLAAKNAILIVEFAVMSREEGKSPAAAAFEAAKLRFRPIVMTSLAFILGCVPLALATGASANSRNAIGTAVVGGMLAATFFAILFVPLFYDLVERGSARAGRLLNKRKDDEGNPHA</sequence>
<dbReference type="Pfam" id="PF00873">
    <property type="entry name" value="ACR_tran"/>
    <property type="match status" value="1"/>
</dbReference>
<feature type="transmembrane region" description="Helical" evidence="9">
    <location>
        <begin position="1002"/>
        <end position="1025"/>
    </location>
</feature>
<dbReference type="GO" id="GO:0016740">
    <property type="term" value="F:transferase activity"/>
    <property type="evidence" value="ECO:0007669"/>
    <property type="project" value="UniProtKB-KW"/>
</dbReference>
<keyword evidence="6 9" id="KW-0812">Transmembrane</keyword>
<gene>
    <name evidence="10" type="ORF">SSPSH_001197</name>
</gene>
<evidence type="ECO:0000256" key="1">
    <source>
        <dbReference type="ARBA" id="ARBA00004429"/>
    </source>
</evidence>
<feature type="transmembrane region" description="Helical" evidence="9">
    <location>
        <begin position="897"/>
        <end position="919"/>
    </location>
</feature>
<feature type="transmembrane region" description="Helical" evidence="9">
    <location>
        <begin position="472"/>
        <end position="499"/>
    </location>
</feature>
<dbReference type="GO" id="GO:0009636">
    <property type="term" value="P:response to toxic substance"/>
    <property type="evidence" value="ECO:0007669"/>
    <property type="project" value="UniProtKB-ARBA"/>
</dbReference>
<evidence type="ECO:0000256" key="9">
    <source>
        <dbReference type="RuleBase" id="RU364070"/>
    </source>
</evidence>
<feature type="transmembrane region" description="Helical" evidence="9">
    <location>
        <begin position="394"/>
        <end position="415"/>
    </location>
</feature>
<keyword evidence="8 9" id="KW-0472">Membrane</keyword>
<keyword evidence="4" id="KW-1003">Cell membrane</keyword>
<dbReference type="AlphaFoldDB" id="U2E7M4"/>
<feature type="transmembrane region" description="Helical" evidence="9">
    <location>
        <begin position="925"/>
        <end position="950"/>
    </location>
</feature>
<keyword evidence="5 9" id="KW-0997">Cell inner membrane</keyword>
<evidence type="ECO:0000256" key="6">
    <source>
        <dbReference type="ARBA" id="ARBA00022692"/>
    </source>
</evidence>
<dbReference type="NCBIfam" id="TIGR00915">
    <property type="entry name" value="2A0602"/>
    <property type="match status" value="1"/>
</dbReference>
<keyword evidence="10" id="KW-0808">Transferase</keyword>
<evidence type="ECO:0000256" key="5">
    <source>
        <dbReference type="ARBA" id="ARBA00022519"/>
    </source>
</evidence>
<evidence type="ECO:0000313" key="10">
    <source>
        <dbReference type="EMBL" id="ERJ19736.1"/>
    </source>
</evidence>
<evidence type="ECO:0000256" key="3">
    <source>
        <dbReference type="ARBA" id="ARBA00022448"/>
    </source>
</evidence>
<dbReference type="eggNOG" id="COG0841">
    <property type="taxonomic scope" value="Bacteria"/>
</dbReference>
<evidence type="ECO:0000256" key="4">
    <source>
        <dbReference type="ARBA" id="ARBA00022475"/>
    </source>
</evidence>
<feature type="transmembrane region" description="Helical" evidence="9">
    <location>
        <begin position="368"/>
        <end position="388"/>
    </location>
</feature>
<name>U2E7M4_9GAMM</name>
<dbReference type="RefSeq" id="WP_006915010.1">
    <property type="nucleotide sequence ID" value="NZ_AFNV02000007.1"/>
</dbReference>
<comment type="caution">
    <text evidence="9">Lacks conserved residue(s) required for the propagation of feature annotation.</text>
</comment>
<dbReference type="InterPro" id="IPR027463">
    <property type="entry name" value="AcrB_DN_DC_subdom"/>
</dbReference>
<reference evidence="10 11" key="2">
    <citation type="journal article" date="2013" name="PLoS ONE">
        <title>INDIGO - INtegrated Data Warehouse of MIcrobial GenOmes with Examples from the Red Sea Extremophiles.</title>
        <authorList>
            <person name="Alam I."/>
            <person name="Antunes A."/>
            <person name="Kamau A.A."/>
            <person name="Ba Alawi W."/>
            <person name="Kalkatawi M."/>
            <person name="Stingl U."/>
            <person name="Bajic V.B."/>
        </authorList>
    </citation>
    <scope>NUCLEOTIDE SEQUENCE [LARGE SCALE GENOMIC DNA]</scope>
    <source>
        <strain evidence="10 11">E1L3A</strain>
    </source>
</reference>
<feature type="transmembrane region" description="Helical" evidence="9">
    <location>
        <begin position="971"/>
        <end position="990"/>
    </location>
</feature>
<feature type="transmembrane region" description="Helical" evidence="9">
    <location>
        <begin position="345"/>
        <end position="361"/>
    </location>
</feature>
<evidence type="ECO:0000256" key="7">
    <source>
        <dbReference type="ARBA" id="ARBA00022989"/>
    </source>
</evidence>
<dbReference type="Gene3D" id="3.30.70.1440">
    <property type="entry name" value="Multidrug efflux transporter AcrB pore domain"/>
    <property type="match status" value="1"/>
</dbReference>
<feature type="transmembrane region" description="Helical" evidence="9">
    <location>
        <begin position="869"/>
        <end position="890"/>
    </location>
</feature>
<dbReference type="Gene3D" id="1.20.1640.10">
    <property type="entry name" value="Multidrug efflux transporter AcrB transmembrane domain"/>
    <property type="match status" value="2"/>
</dbReference>
<dbReference type="PANTHER" id="PTHR32063">
    <property type="match status" value="1"/>
</dbReference>
<dbReference type="PRINTS" id="PR00702">
    <property type="entry name" value="ACRIFLAVINRP"/>
</dbReference>
<keyword evidence="3 9" id="KW-0813">Transport</keyword>
<dbReference type="EMBL" id="AFNV02000007">
    <property type="protein sequence ID" value="ERJ19736.1"/>
    <property type="molecule type" value="Genomic_DNA"/>
</dbReference>
<proteinExistence type="inferred from homology"/>
<dbReference type="NCBIfam" id="NF000282">
    <property type="entry name" value="RND_permease_1"/>
    <property type="match status" value="1"/>
</dbReference>
<dbReference type="InterPro" id="IPR001036">
    <property type="entry name" value="Acrflvin-R"/>
</dbReference>
<reference evidence="10 11" key="1">
    <citation type="journal article" date="2011" name="J. Bacteriol.">
        <title>Genome sequence of Salinisphaera shabanensis, a gammaproteobacterium from the harsh, variable environment of the brine-seawater interface of the Shaban Deep in the Red Sea.</title>
        <authorList>
            <person name="Antunes A."/>
            <person name="Alam I."/>
            <person name="Bajic V.B."/>
            <person name="Stingl U."/>
        </authorList>
    </citation>
    <scope>NUCLEOTIDE SEQUENCE [LARGE SCALE GENOMIC DNA]</scope>
    <source>
        <strain evidence="10 11">E1L3A</strain>
    </source>
</reference>
<feature type="transmembrane region" description="Helical" evidence="9">
    <location>
        <begin position="436"/>
        <end position="460"/>
    </location>
</feature>
<dbReference type="GO" id="GO:0005886">
    <property type="term" value="C:plasma membrane"/>
    <property type="evidence" value="ECO:0007669"/>
    <property type="project" value="UniProtKB-SubCell"/>
</dbReference>
<dbReference type="FunFam" id="3.30.70.1430:FF:000001">
    <property type="entry name" value="Efflux pump membrane transporter"/>
    <property type="match status" value="1"/>
</dbReference>
<comment type="subcellular location">
    <subcellularLocation>
        <location evidence="1 9">Cell inner membrane</location>
        <topology evidence="1 9">Multi-pass membrane protein</topology>
    </subcellularLocation>
</comment>
<protein>
    <recommendedName>
        <fullName evidence="9">Efflux pump membrane transporter</fullName>
    </recommendedName>
</protein>
<dbReference type="InterPro" id="IPR004764">
    <property type="entry name" value="MdtF-like"/>
</dbReference>
<keyword evidence="7 9" id="KW-1133">Transmembrane helix</keyword>
<organism evidence="10 11">
    <name type="scientific">Salinisphaera shabanensis E1L3A</name>
    <dbReference type="NCBI Taxonomy" id="1033802"/>
    <lineage>
        <taxon>Bacteria</taxon>
        <taxon>Pseudomonadati</taxon>
        <taxon>Pseudomonadota</taxon>
        <taxon>Gammaproteobacteria</taxon>
        <taxon>Salinisphaerales</taxon>
        <taxon>Salinisphaeraceae</taxon>
        <taxon>Salinisphaera</taxon>
    </lineage>
</organism>
<dbReference type="Gene3D" id="3.30.70.1320">
    <property type="entry name" value="Multidrug efflux transporter AcrB pore domain like"/>
    <property type="match status" value="1"/>
</dbReference>
<dbReference type="Gene3D" id="3.30.2090.10">
    <property type="entry name" value="Multidrug efflux transporter AcrB TolC docking domain, DN and DC subdomains"/>
    <property type="match status" value="2"/>
</dbReference>
<dbReference type="SUPFAM" id="SSF82714">
    <property type="entry name" value="Multidrug efflux transporter AcrB TolC docking domain, DN and DC subdomains"/>
    <property type="match status" value="2"/>
</dbReference>
<evidence type="ECO:0000256" key="2">
    <source>
        <dbReference type="ARBA" id="ARBA00010942"/>
    </source>
</evidence>
<keyword evidence="11" id="KW-1185">Reference proteome</keyword>
<evidence type="ECO:0000313" key="11">
    <source>
        <dbReference type="Proteomes" id="UP000006242"/>
    </source>
</evidence>
<dbReference type="FunFam" id="1.20.1640.10:FF:000001">
    <property type="entry name" value="Efflux pump membrane transporter"/>
    <property type="match status" value="1"/>
</dbReference>
<dbReference type="GO" id="GO:0042910">
    <property type="term" value="F:xenobiotic transmembrane transporter activity"/>
    <property type="evidence" value="ECO:0007669"/>
    <property type="project" value="TreeGrafter"/>
</dbReference>
<dbReference type="SUPFAM" id="SSF82866">
    <property type="entry name" value="Multidrug efflux transporter AcrB transmembrane domain"/>
    <property type="match status" value="2"/>
</dbReference>
<evidence type="ECO:0000256" key="8">
    <source>
        <dbReference type="ARBA" id="ARBA00023136"/>
    </source>
</evidence>
<accession>U2E7M4</accession>
<dbReference type="GO" id="GO:0015562">
    <property type="term" value="F:efflux transmembrane transporter activity"/>
    <property type="evidence" value="ECO:0007669"/>
    <property type="project" value="InterPro"/>
</dbReference>
<dbReference type="Gene3D" id="3.30.70.1430">
    <property type="entry name" value="Multidrug efflux transporter AcrB pore domain"/>
    <property type="match status" value="2"/>
</dbReference>
<comment type="similarity">
    <text evidence="2 9">Belongs to the resistance-nodulation-cell division (RND) (TC 2.A.6) family.</text>
</comment>
<feature type="transmembrane region" description="Helical" evidence="9">
    <location>
        <begin position="535"/>
        <end position="553"/>
    </location>
</feature>
<comment type="caution">
    <text evidence="10">The sequence shown here is derived from an EMBL/GenBank/DDBJ whole genome shotgun (WGS) entry which is preliminary data.</text>
</comment>
<dbReference type="STRING" id="1033802.SSPSH_001197"/>
<dbReference type="SUPFAM" id="SSF82693">
    <property type="entry name" value="Multidrug efflux transporter AcrB pore domain, PN1, PN2, PC1 and PC2 subdomains"/>
    <property type="match status" value="4"/>
</dbReference>
<dbReference type="Proteomes" id="UP000006242">
    <property type="component" value="Unassembled WGS sequence"/>
</dbReference>